<name>A0A3P6IE34_ENTVE</name>
<evidence type="ECO:0000256" key="6">
    <source>
        <dbReference type="ARBA" id="ARBA00022776"/>
    </source>
</evidence>
<evidence type="ECO:0000256" key="1">
    <source>
        <dbReference type="ARBA" id="ARBA00009273"/>
    </source>
</evidence>
<keyword evidence="7" id="KW-0833">Ubl conjugation pathway</keyword>
<evidence type="ECO:0000256" key="4">
    <source>
        <dbReference type="ARBA" id="ARBA00022723"/>
    </source>
</evidence>
<dbReference type="GO" id="GO:0097602">
    <property type="term" value="F:cullin family protein binding"/>
    <property type="evidence" value="ECO:0007669"/>
    <property type="project" value="InterPro"/>
</dbReference>
<dbReference type="STRING" id="51028.A0A3P6IE34"/>
<dbReference type="InterPro" id="IPR024991">
    <property type="entry name" value="RING-H2_APC11"/>
</dbReference>
<keyword evidence="4" id="KW-0479">Metal-binding</keyword>
<dbReference type="OrthoDB" id="1681166at2759"/>
<evidence type="ECO:0000256" key="3">
    <source>
        <dbReference type="ARBA" id="ARBA00022618"/>
    </source>
</evidence>
<evidence type="ECO:0000256" key="2">
    <source>
        <dbReference type="ARBA" id="ARBA00013928"/>
    </source>
</evidence>
<evidence type="ECO:0000256" key="8">
    <source>
        <dbReference type="ARBA" id="ARBA00022833"/>
    </source>
</evidence>
<evidence type="ECO:0000256" key="5">
    <source>
        <dbReference type="ARBA" id="ARBA00022771"/>
    </source>
</evidence>
<reference evidence="12 13" key="1">
    <citation type="submission" date="2018-10" db="EMBL/GenBank/DDBJ databases">
        <authorList>
            <consortium name="Pathogen Informatics"/>
        </authorList>
    </citation>
    <scope>NUCLEOTIDE SEQUENCE [LARGE SCALE GENOMIC DNA]</scope>
</reference>
<evidence type="ECO:0000256" key="7">
    <source>
        <dbReference type="ARBA" id="ARBA00022786"/>
    </source>
</evidence>
<organism evidence="12 13">
    <name type="scientific">Enterobius vermicularis</name>
    <name type="common">Human pinworm</name>
    <dbReference type="NCBI Taxonomy" id="51028"/>
    <lineage>
        <taxon>Eukaryota</taxon>
        <taxon>Metazoa</taxon>
        <taxon>Ecdysozoa</taxon>
        <taxon>Nematoda</taxon>
        <taxon>Chromadorea</taxon>
        <taxon>Rhabditida</taxon>
        <taxon>Spirurina</taxon>
        <taxon>Oxyuridomorpha</taxon>
        <taxon>Oxyuroidea</taxon>
        <taxon>Oxyuridae</taxon>
        <taxon>Enterobius</taxon>
    </lineage>
</organism>
<dbReference type="GO" id="GO:0031145">
    <property type="term" value="P:anaphase-promoting complex-dependent catabolic process"/>
    <property type="evidence" value="ECO:0007669"/>
    <property type="project" value="InterPro"/>
</dbReference>
<gene>
    <name evidence="12" type="ORF">EVEC_LOCUS1095</name>
</gene>
<dbReference type="PANTHER" id="PTHR11210">
    <property type="entry name" value="RING BOX"/>
    <property type="match status" value="1"/>
</dbReference>
<evidence type="ECO:0000259" key="11">
    <source>
        <dbReference type="PROSITE" id="PS50089"/>
    </source>
</evidence>
<evidence type="ECO:0000313" key="13">
    <source>
        <dbReference type="Proteomes" id="UP000274131"/>
    </source>
</evidence>
<dbReference type="CDD" id="cd16456">
    <property type="entry name" value="RING-H2_APC11"/>
    <property type="match status" value="1"/>
</dbReference>
<evidence type="ECO:0000313" key="12">
    <source>
        <dbReference type="EMBL" id="VDD85952.1"/>
    </source>
</evidence>
<comment type="similarity">
    <text evidence="1">Belongs to the RING-box family.</text>
</comment>
<protein>
    <recommendedName>
        <fullName evidence="2">Anaphase-promoting complex subunit 11</fullName>
    </recommendedName>
</protein>
<keyword evidence="13" id="KW-1185">Reference proteome</keyword>
<dbReference type="InterPro" id="IPR001841">
    <property type="entry name" value="Znf_RING"/>
</dbReference>
<dbReference type="Pfam" id="PF12861">
    <property type="entry name" value="zf-ANAPC11"/>
    <property type="match status" value="1"/>
</dbReference>
<dbReference type="PROSITE" id="PS50089">
    <property type="entry name" value="ZF_RING_2"/>
    <property type="match status" value="1"/>
</dbReference>
<dbReference type="Gene3D" id="3.30.40.10">
    <property type="entry name" value="Zinc/RING finger domain, C3HC4 (zinc finger)"/>
    <property type="match status" value="1"/>
</dbReference>
<keyword evidence="3" id="KW-0132">Cell division</keyword>
<feature type="domain" description="RING-type" evidence="11">
    <location>
        <begin position="84"/>
        <end position="128"/>
    </location>
</feature>
<evidence type="ECO:0000256" key="10">
    <source>
        <dbReference type="PROSITE-ProRule" id="PRU00175"/>
    </source>
</evidence>
<dbReference type="InterPro" id="IPR013083">
    <property type="entry name" value="Znf_RING/FYVE/PHD"/>
</dbReference>
<sequence>MHYSFLVISGHFPSLFQENLPRKRTSGKRKISPHLVALNKPPLKLPTKTRLNISIKKWSLGAVWKWNAGDENCGICRMPFEACCTDCKTPGDDCPLALGNCKHSFHMHCIVKWTETQNTPRPQCPLCRQEWVFATG</sequence>
<dbReference type="InterPro" id="IPR051031">
    <property type="entry name" value="RING-box_E3_Ubiquitin_Ligase"/>
</dbReference>
<keyword evidence="5 10" id="KW-0863">Zinc-finger</keyword>
<accession>A0A3P6IE34</accession>
<dbReference type="AlphaFoldDB" id="A0A3P6IE34"/>
<evidence type="ECO:0000256" key="9">
    <source>
        <dbReference type="ARBA" id="ARBA00023306"/>
    </source>
</evidence>
<dbReference type="SUPFAM" id="SSF57850">
    <property type="entry name" value="RING/U-box"/>
    <property type="match status" value="1"/>
</dbReference>
<dbReference type="GO" id="GO:0061630">
    <property type="term" value="F:ubiquitin protein ligase activity"/>
    <property type="evidence" value="ECO:0007669"/>
    <property type="project" value="InterPro"/>
</dbReference>
<proteinExistence type="inferred from homology"/>
<keyword evidence="8" id="KW-0862">Zinc</keyword>
<dbReference type="Proteomes" id="UP000274131">
    <property type="component" value="Unassembled WGS sequence"/>
</dbReference>
<keyword evidence="6" id="KW-0498">Mitosis</keyword>
<dbReference type="GO" id="GO:0005680">
    <property type="term" value="C:anaphase-promoting complex"/>
    <property type="evidence" value="ECO:0007669"/>
    <property type="project" value="InterPro"/>
</dbReference>
<keyword evidence="9" id="KW-0131">Cell cycle</keyword>
<dbReference type="GO" id="GO:0008270">
    <property type="term" value="F:zinc ion binding"/>
    <property type="evidence" value="ECO:0007669"/>
    <property type="project" value="UniProtKB-KW"/>
</dbReference>
<dbReference type="EMBL" id="UXUI01007168">
    <property type="protein sequence ID" value="VDD85952.1"/>
    <property type="molecule type" value="Genomic_DNA"/>
</dbReference>
<dbReference type="GO" id="GO:0051301">
    <property type="term" value="P:cell division"/>
    <property type="evidence" value="ECO:0007669"/>
    <property type="project" value="UniProtKB-KW"/>
</dbReference>